<dbReference type="Gene3D" id="1.10.10.60">
    <property type="entry name" value="Homeodomain-like"/>
    <property type="match status" value="1"/>
</dbReference>
<dbReference type="PROSITE" id="PS00676">
    <property type="entry name" value="SIGMA54_INTERACT_2"/>
    <property type="match status" value="1"/>
</dbReference>
<dbReference type="InterPro" id="IPR027417">
    <property type="entry name" value="P-loop_NTPase"/>
</dbReference>
<proteinExistence type="predicted"/>
<dbReference type="GO" id="GO:0005524">
    <property type="term" value="F:ATP binding"/>
    <property type="evidence" value="ECO:0007669"/>
    <property type="project" value="UniProtKB-KW"/>
</dbReference>
<evidence type="ECO:0000313" key="8">
    <source>
        <dbReference type="Proteomes" id="UP000192738"/>
    </source>
</evidence>
<feature type="domain" description="Sigma-54 factor interaction" evidence="6">
    <location>
        <begin position="174"/>
        <end position="404"/>
    </location>
</feature>
<dbReference type="InterPro" id="IPR025944">
    <property type="entry name" value="Sigma_54_int_dom_CS"/>
</dbReference>
<keyword evidence="2" id="KW-0067">ATP-binding</keyword>
<accession>A0A1W2DK16</accession>
<dbReference type="InterPro" id="IPR025943">
    <property type="entry name" value="Sigma_54_int_dom_ATP-bd_2"/>
</dbReference>
<evidence type="ECO:0000256" key="2">
    <source>
        <dbReference type="ARBA" id="ARBA00022840"/>
    </source>
</evidence>
<dbReference type="EMBL" id="FWXI01000016">
    <property type="protein sequence ID" value="SMC97824.1"/>
    <property type="molecule type" value="Genomic_DNA"/>
</dbReference>
<keyword evidence="3" id="KW-0805">Transcription regulation</keyword>
<keyword evidence="4" id="KW-0238">DNA-binding</keyword>
<dbReference type="GO" id="GO:0003677">
    <property type="term" value="F:DNA binding"/>
    <property type="evidence" value="ECO:0007669"/>
    <property type="project" value="UniProtKB-KW"/>
</dbReference>
<evidence type="ECO:0000256" key="3">
    <source>
        <dbReference type="ARBA" id="ARBA00023015"/>
    </source>
</evidence>
<dbReference type="SUPFAM" id="SSF52540">
    <property type="entry name" value="P-loop containing nucleoside triphosphate hydrolases"/>
    <property type="match status" value="1"/>
</dbReference>
<evidence type="ECO:0000259" key="6">
    <source>
        <dbReference type="PROSITE" id="PS50045"/>
    </source>
</evidence>
<keyword evidence="1" id="KW-0547">Nucleotide-binding</keyword>
<dbReference type="GO" id="GO:0006355">
    <property type="term" value="P:regulation of DNA-templated transcription"/>
    <property type="evidence" value="ECO:0007669"/>
    <property type="project" value="InterPro"/>
</dbReference>
<evidence type="ECO:0000256" key="4">
    <source>
        <dbReference type="ARBA" id="ARBA00023125"/>
    </source>
</evidence>
<dbReference type="Gene3D" id="3.30.450.40">
    <property type="match status" value="1"/>
</dbReference>
<dbReference type="CDD" id="cd00009">
    <property type="entry name" value="AAA"/>
    <property type="match status" value="1"/>
</dbReference>
<dbReference type="InterPro" id="IPR029016">
    <property type="entry name" value="GAF-like_dom_sf"/>
</dbReference>
<dbReference type="Proteomes" id="UP000192738">
    <property type="component" value="Unassembled WGS sequence"/>
</dbReference>
<protein>
    <submittedName>
        <fullName evidence="7">Sigma-54 interaction domain-containing protein</fullName>
    </submittedName>
</protein>
<dbReference type="PANTHER" id="PTHR32071">
    <property type="entry name" value="TRANSCRIPTIONAL REGULATORY PROTEIN"/>
    <property type="match status" value="1"/>
</dbReference>
<dbReference type="InterPro" id="IPR009057">
    <property type="entry name" value="Homeodomain-like_sf"/>
</dbReference>
<evidence type="ECO:0000313" key="7">
    <source>
        <dbReference type="EMBL" id="SMC97824.1"/>
    </source>
</evidence>
<dbReference type="PROSITE" id="PS00688">
    <property type="entry name" value="SIGMA54_INTERACT_3"/>
    <property type="match status" value="1"/>
</dbReference>
<evidence type="ECO:0000256" key="1">
    <source>
        <dbReference type="ARBA" id="ARBA00022741"/>
    </source>
</evidence>
<dbReference type="SUPFAM" id="SSF46689">
    <property type="entry name" value="Homeodomain-like"/>
    <property type="match status" value="1"/>
</dbReference>
<dbReference type="InterPro" id="IPR002078">
    <property type="entry name" value="Sigma_54_int"/>
</dbReference>
<dbReference type="AlphaFoldDB" id="A0A1W2DK16"/>
<reference evidence="7 8" key="1">
    <citation type="submission" date="2017-04" db="EMBL/GenBank/DDBJ databases">
        <authorList>
            <person name="Afonso C.L."/>
            <person name="Miller P.J."/>
            <person name="Scott M.A."/>
            <person name="Spackman E."/>
            <person name="Goraichik I."/>
            <person name="Dimitrov K.M."/>
            <person name="Suarez D.L."/>
            <person name="Swayne D.E."/>
        </authorList>
    </citation>
    <scope>NUCLEOTIDE SEQUENCE [LARGE SCALE GENOMIC DNA]</scope>
    <source>
        <strain evidence="7 8">DSM 5090</strain>
    </source>
</reference>
<keyword evidence="8" id="KW-1185">Reference proteome</keyword>
<organism evidence="7 8">
    <name type="scientific">Sporomusa malonica</name>
    <dbReference type="NCBI Taxonomy" id="112901"/>
    <lineage>
        <taxon>Bacteria</taxon>
        <taxon>Bacillati</taxon>
        <taxon>Bacillota</taxon>
        <taxon>Negativicutes</taxon>
        <taxon>Selenomonadales</taxon>
        <taxon>Sporomusaceae</taxon>
        <taxon>Sporomusa</taxon>
    </lineage>
</organism>
<dbReference type="PANTHER" id="PTHR32071:SF57">
    <property type="entry name" value="C4-DICARBOXYLATE TRANSPORT TRANSCRIPTIONAL REGULATORY PROTEIN DCTD"/>
    <property type="match status" value="1"/>
</dbReference>
<dbReference type="SMART" id="SM00382">
    <property type="entry name" value="AAA"/>
    <property type="match status" value="1"/>
</dbReference>
<dbReference type="FunFam" id="3.40.50.300:FF:000006">
    <property type="entry name" value="DNA-binding transcriptional regulator NtrC"/>
    <property type="match status" value="1"/>
</dbReference>
<gene>
    <name evidence="7" type="ORF">SAMN04488500_11673</name>
</gene>
<dbReference type="Pfam" id="PF00158">
    <property type="entry name" value="Sigma54_activat"/>
    <property type="match status" value="1"/>
</dbReference>
<dbReference type="Gene3D" id="1.10.8.60">
    <property type="match status" value="1"/>
</dbReference>
<dbReference type="RefSeq" id="WP_217805974.1">
    <property type="nucleotide sequence ID" value="NZ_CP155572.1"/>
</dbReference>
<dbReference type="InterPro" id="IPR003593">
    <property type="entry name" value="AAA+_ATPase"/>
</dbReference>
<dbReference type="Gene3D" id="3.40.50.300">
    <property type="entry name" value="P-loop containing nucleotide triphosphate hydrolases"/>
    <property type="match status" value="1"/>
</dbReference>
<evidence type="ECO:0000256" key="5">
    <source>
        <dbReference type="ARBA" id="ARBA00023163"/>
    </source>
</evidence>
<dbReference type="InterPro" id="IPR058031">
    <property type="entry name" value="AAA_lid_NorR"/>
</dbReference>
<name>A0A1W2DK16_9FIRM</name>
<keyword evidence="5" id="KW-0804">Transcription</keyword>
<sequence>MKKAISNIAHIQPFVQEYAETITDVLELYVTIIDEECIRIGGTGPHADSIGRPIPCGSFFRQVLATGKPGFIHDIVSKSACQNCDTSVCCQELATMGFPISKQGQTVGVIGVIAFTVEQKERLERNEAKFLTFLSHMSSLLESKLIMLDDQWRLQNQVQEVLETVNQTFALGNMLGRDKKLIQLLLKAQQVAISNSTILIQGESGTGKELLAKAIHEESGRKNQPFVVVNCPSIPENLLESELFGYEAGAFTGANKSGKKGKFELANKGTIFLDEIGDLPLALQPKLLRAIQERSIERIAGNHSMPIDVRIIAATNRDLDKMVREGQFREDLYYRLNVIPLTIPPLRVRSVDIPLYIDYFLDKFTKTLQKGTFKIDEPLRRWLMNYHWPGNVRQLEHVIEYLVNIAKEDVLTLQELPPNLMTDEGQISVEFGLEQQLAEYEKQLLRTYVPPGATLADKKQVAQRLKISLATLYRKLEKYQLQ</sequence>
<dbReference type="PROSITE" id="PS00675">
    <property type="entry name" value="SIGMA54_INTERACT_1"/>
    <property type="match status" value="1"/>
</dbReference>
<dbReference type="Pfam" id="PF25601">
    <property type="entry name" value="AAA_lid_14"/>
    <property type="match status" value="1"/>
</dbReference>
<dbReference type="PROSITE" id="PS50045">
    <property type="entry name" value="SIGMA54_INTERACT_4"/>
    <property type="match status" value="1"/>
</dbReference>
<dbReference type="STRING" id="112901.SAMN04488500_11673"/>
<dbReference type="InterPro" id="IPR025662">
    <property type="entry name" value="Sigma_54_int_dom_ATP-bd_1"/>
</dbReference>